<name>A0A086SU11_HAPC1</name>
<dbReference type="OrthoDB" id="5440at2759"/>
<protein>
    <submittedName>
        <fullName evidence="2">Uncharacterized protein</fullName>
    </submittedName>
</protein>
<dbReference type="PANTHER" id="PTHR38436:SF3">
    <property type="entry name" value="CARBOXYMETHYLENEBUTENOLIDASE-RELATED"/>
    <property type="match status" value="1"/>
</dbReference>
<dbReference type="GO" id="GO:0030638">
    <property type="term" value="P:polyketide metabolic process"/>
    <property type="evidence" value="ECO:0007669"/>
    <property type="project" value="InterPro"/>
</dbReference>
<dbReference type="SUPFAM" id="SSF54427">
    <property type="entry name" value="NTF2-like"/>
    <property type="match status" value="1"/>
</dbReference>
<sequence>MFADISQPPPPLPTPDLKTLRPGVSLLPPLSRRGIGPGLIILTRDSENLLDTRQGVPSSPIKWAEEGYTVVQIDEATLSDESAQRVLEEAAEALRGCDKCEAGGNIGLAALWNKAVPAFKSLPNLVAGIVYANASELDTLASVELPTLQHIAGSRNPTTSSDTYSLVQHYYPKAASYAFATPFHPDFHYATESRSHTRSLQFLKPRMGGPYFDLERIWEEHTYYEFADRSVEHTMSTMVQEPYVNHVPTLTGGIGREKLSNFYAHDFIFNNSADTDLELISRTVGIDRVVDEFIFKFTHDRQVDWLLPGVPPTNLKAEVPFTAVVNIRGDRLYHEHISWDQGTVLRQLGLMPEYLPFPHPVPDGWGGAGSGVTFEYRVPVAGRDTAEKMRDRTAVPSNEMLEFRIRERKDET</sequence>
<proteinExistence type="predicted"/>
<evidence type="ECO:0000313" key="3">
    <source>
        <dbReference type="Proteomes" id="UP000029964"/>
    </source>
</evidence>
<reference evidence="3" key="1">
    <citation type="journal article" date="2014" name="Genome Announc.">
        <title>Genome sequence and annotation of Acremonium chrysogenum, producer of the beta-lactam antibiotic cephalosporin C.</title>
        <authorList>
            <person name="Terfehr D."/>
            <person name="Dahlmann T.A."/>
            <person name="Specht T."/>
            <person name="Zadra I."/>
            <person name="Kuernsteiner H."/>
            <person name="Kueck U."/>
        </authorList>
    </citation>
    <scope>NUCLEOTIDE SEQUENCE [LARGE SCALE GENOMIC DNA]</scope>
    <source>
        <strain evidence="3">ATCC 11550 / CBS 779.69 / DSM 880 / IAM 14645 / JCM 23072 / IMI 49137</strain>
    </source>
</reference>
<dbReference type="InterPro" id="IPR032710">
    <property type="entry name" value="NTF2-like_dom_sf"/>
</dbReference>
<dbReference type="EMBL" id="JPKY01000185">
    <property type="protein sequence ID" value="KFH40593.1"/>
    <property type="molecule type" value="Genomic_DNA"/>
</dbReference>
<accession>A0A086SU11</accession>
<feature type="region of interest" description="Disordered" evidence="1">
    <location>
        <begin position="1"/>
        <end position="20"/>
    </location>
</feature>
<evidence type="ECO:0000313" key="2">
    <source>
        <dbReference type="EMBL" id="KFH40593.1"/>
    </source>
</evidence>
<dbReference type="STRING" id="857340.A0A086SU11"/>
<gene>
    <name evidence="2" type="ORF">ACRE_087130</name>
</gene>
<comment type="caution">
    <text evidence="2">The sequence shown here is derived from an EMBL/GenBank/DDBJ whole genome shotgun (WGS) entry which is preliminary data.</text>
</comment>
<evidence type="ECO:0000256" key="1">
    <source>
        <dbReference type="SAM" id="MobiDB-lite"/>
    </source>
</evidence>
<dbReference type="InterPro" id="IPR009959">
    <property type="entry name" value="Cyclase_SnoaL-like"/>
</dbReference>
<dbReference type="AlphaFoldDB" id="A0A086SU11"/>
<keyword evidence="3" id="KW-1185">Reference proteome</keyword>
<dbReference type="HOGENOM" id="CLU_032662_0_0_1"/>
<dbReference type="Gene3D" id="3.10.450.50">
    <property type="match status" value="1"/>
</dbReference>
<organism evidence="2 3">
    <name type="scientific">Hapsidospora chrysogenum (strain ATCC 11550 / CBS 779.69 / DSM 880 / IAM 14645 / JCM 23072 / IMI 49137)</name>
    <name type="common">Acremonium chrysogenum</name>
    <dbReference type="NCBI Taxonomy" id="857340"/>
    <lineage>
        <taxon>Eukaryota</taxon>
        <taxon>Fungi</taxon>
        <taxon>Dikarya</taxon>
        <taxon>Ascomycota</taxon>
        <taxon>Pezizomycotina</taxon>
        <taxon>Sordariomycetes</taxon>
        <taxon>Hypocreomycetidae</taxon>
        <taxon>Hypocreales</taxon>
        <taxon>Bionectriaceae</taxon>
        <taxon>Hapsidospora</taxon>
    </lineage>
</organism>
<dbReference type="Proteomes" id="UP000029964">
    <property type="component" value="Unassembled WGS sequence"/>
</dbReference>
<dbReference type="PANTHER" id="PTHR38436">
    <property type="entry name" value="POLYKETIDE CYCLASE SNOAL-LIKE DOMAIN"/>
    <property type="match status" value="1"/>
</dbReference>